<accession>A2DMG1</accession>
<dbReference type="GO" id="GO:0000387">
    <property type="term" value="P:spliceosomal snRNP assembly"/>
    <property type="evidence" value="ECO:0007669"/>
    <property type="project" value="InterPro"/>
</dbReference>
<organism evidence="1 2">
    <name type="scientific">Trichomonas vaginalis (strain ATCC PRA-98 / G3)</name>
    <dbReference type="NCBI Taxonomy" id="412133"/>
    <lineage>
        <taxon>Eukaryota</taxon>
        <taxon>Metamonada</taxon>
        <taxon>Parabasalia</taxon>
        <taxon>Trichomonadida</taxon>
        <taxon>Trichomonadidae</taxon>
        <taxon>Trichomonas</taxon>
    </lineage>
</organism>
<keyword evidence="2" id="KW-1185">Reference proteome</keyword>
<dbReference type="VEuPathDB" id="TrichDB:TVAGG3_0336940"/>
<dbReference type="KEGG" id="tva:5463894"/>
<evidence type="ECO:0000313" key="1">
    <source>
        <dbReference type="EMBL" id="EAY18388.1"/>
    </source>
</evidence>
<dbReference type="VEuPathDB" id="TrichDB:TVAG_045900"/>
<sequence length="187" mass="22411">MDDETKQIIAFLRSQERGVKRSVDKVPMPKSYVKEMNYVQNELSKPTQPDNFHIDHEWAFHFVTWFANLRHHFETTYNEPEKFIDYENAIKNIRQNMQPTPYSVSKSTSSMILTYFQKRNTNFTENELIWVFNCFIFIDQLLSPDICVVMQNIQTLIYKQMQELENNDKLFSQLAIISIIITNYFKQ</sequence>
<dbReference type="InParanoid" id="A2DMG1"/>
<reference evidence="1" key="1">
    <citation type="submission" date="2006-10" db="EMBL/GenBank/DDBJ databases">
        <authorList>
            <person name="Amadeo P."/>
            <person name="Zhao Q."/>
            <person name="Wortman J."/>
            <person name="Fraser-Liggett C."/>
            <person name="Carlton J."/>
        </authorList>
    </citation>
    <scope>NUCLEOTIDE SEQUENCE</scope>
    <source>
        <strain evidence="1">G3</strain>
    </source>
</reference>
<dbReference type="Proteomes" id="UP000001542">
    <property type="component" value="Unassembled WGS sequence"/>
</dbReference>
<protein>
    <submittedName>
        <fullName evidence="1">Uncharacterized protein</fullName>
    </submittedName>
</protein>
<gene>
    <name evidence="1" type="ORF">TVAG_045900</name>
</gene>
<reference evidence="1" key="2">
    <citation type="journal article" date="2007" name="Science">
        <title>Draft genome sequence of the sexually transmitted pathogen Trichomonas vaginalis.</title>
        <authorList>
            <person name="Carlton J.M."/>
            <person name="Hirt R.P."/>
            <person name="Silva J.C."/>
            <person name="Delcher A.L."/>
            <person name="Schatz M."/>
            <person name="Zhao Q."/>
            <person name="Wortman J.R."/>
            <person name="Bidwell S.L."/>
            <person name="Alsmark U.C.M."/>
            <person name="Besteiro S."/>
            <person name="Sicheritz-Ponten T."/>
            <person name="Noel C.J."/>
            <person name="Dacks J.B."/>
            <person name="Foster P.G."/>
            <person name="Simillion C."/>
            <person name="Van de Peer Y."/>
            <person name="Miranda-Saavedra D."/>
            <person name="Barton G.J."/>
            <person name="Westrop G.D."/>
            <person name="Mueller S."/>
            <person name="Dessi D."/>
            <person name="Fiori P.L."/>
            <person name="Ren Q."/>
            <person name="Paulsen I."/>
            <person name="Zhang H."/>
            <person name="Bastida-Corcuera F.D."/>
            <person name="Simoes-Barbosa A."/>
            <person name="Brown M.T."/>
            <person name="Hayes R.D."/>
            <person name="Mukherjee M."/>
            <person name="Okumura C.Y."/>
            <person name="Schneider R."/>
            <person name="Smith A.J."/>
            <person name="Vanacova S."/>
            <person name="Villalvazo M."/>
            <person name="Haas B.J."/>
            <person name="Pertea M."/>
            <person name="Feldblyum T.V."/>
            <person name="Utterback T.R."/>
            <person name="Shu C.L."/>
            <person name="Osoegawa K."/>
            <person name="de Jong P.J."/>
            <person name="Hrdy I."/>
            <person name="Horvathova L."/>
            <person name="Zubacova Z."/>
            <person name="Dolezal P."/>
            <person name="Malik S.B."/>
            <person name="Logsdon J.M. Jr."/>
            <person name="Henze K."/>
            <person name="Gupta A."/>
            <person name="Wang C.C."/>
            <person name="Dunne R.L."/>
            <person name="Upcroft J.A."/>
            <person name="Upcroft P."/>
            <person name="White O."/>
            <person name="Salzberg S.L."/>
            <person name="Tang P."/>
            <person name="Chiu C.-H."/>
            <person name="Lee Y.-S."/>
            <person name="Embley T.M."/>
            <person name="Coombs G.H."/>
            <person name="Mottram J.C."/>
            <person name="Tachezy J."/>
            <person name="Fraser-Liggett C.M."/>
            <person name="Johnson P.J."/>
        </authorList>
    </citation>
    <scope>NUCLEOTIDE SEQUENCE [LARGE SCALE GENOMIC DNA]</scope>
    <source>
        <strain evidence="1">G3</strain>
    </source>
</reference>
<evidence type="ECO:0000313" key="2">
    <source>
        <dbReference type="Proteomes" id="UP000001542"/>
    </source>
</evidence>
<dbReference type="Gene3D" id="1.20.58.1070">
    <property type="match status" value="1"/>
</dbReference>
<dbReference type="EMBL" id="DS113219">
    <property type="protein sequence ID" value="EAY18388.1"/>
    <property type="molecule type" value="Genomic_DNA"/>
</dbReference>
<dbReference type="InterPro" id="IPR035426">
    <property type="entry name" value="Gemin2/Brr1"/>
</dbReference>
<dbReference type="RefSeq" id="XP_001579374.1">
    <property type="nucleotide sequence ID" value="XM_001579324.1"/>
</dbReference>
<proteinExistence type="predicted"/>
<dbReference type="Pfam" id="PF04938">
    <property type="entry name" value="SIP1"/>
    <property type="match status" value="1"/>
</dbReference>
<dbReference type="AlphaFoldDB" id="A2DMG1"/>
<name>A2DMG1_TRIV3</name>
<dbReference type="SMR" id="A2DMG1"/>